<name>A0AAD4DT21_9AGAM</name>
<evidence type="ECO:0000256" key="6">
    <source>
        <dbReference type="ARBA" id="ARBA00023136"/>
    </source>
</evidence>
<comment type="subcellular location">
    <subcellularLocation>
        <location evidence="1">Endomembrane system</location>
    </subcellularLocation>
</comment>
<dbReference type="GO" id="GO:0006896">
    <property type="term" value="P:Golgi to vacuole transport"/>
    <property type="evidence" value="ECO:0007669"/>
    <property type="project" value="TreeGrafter"/>
</dbReference>
<dbReference type="GO" id="GO:0010008">
    <property type="term" value="C:endosome membrane"/>
    <property type="evidence" value="ECO:0007669"/>
    <property type="project" value="TreeGrafter"/>
</dbReference>
<keyword evidence="9" id="KW-1185">Reference proteome</keyword>
<dbReference type="GeneID" id="64663370"/>
<dbReference type="PANTHER" id="PTHR22781:SF12">
    <property type="entry name" value="AP-3 COMPLEX SUBUNIT DELTA-1"/>
    <property type="match status" value="1"/>
</dbReference>
<evidence type="ECO:0000313" key="9">
    <source>
        <dbReference type="Proteomes" id="UP001195769"/>
    </source>
</evidence>
<comment type="similarity">
    <text evidence="2">Belongs to the adaptor complexes large subunit family.</text>
</comment>
<evidence type="ECO:0000256" key="1">
    <source>
        <dbReference type="ARBA" id="ARBA00004308"/>
    </source>
</evidence>
<keyword evidence="6" id="KW-0472">Membrane</keyword>
<sequence length="684" mass="76007">MVVILIVGNIKSYCLVWDQIRWRSIGLSYRSFITLQHGWWKLLHAAASASDSAAPQLTQSLLPPINIPIYLDSHGRNASNVIAVAIAAVVHVPPPFFQHRDSLVPANMQFIEEISSLFAGNLEPGVDIPPLPPLPTNYGALAHHSSNPTYILYNMEAPVSVCPPDTSHPVSQMRDDIANVEPTQIKPPEIISDSSLYPPYLSAFLPEFGQLPALSKGGDALLPPGCDDEPPLTPDEDTAAPQEDLRGAKHMPELPHLRYNEKIKLYTNIVNCAKKNIMRHALNVRSLSDEEDRTVIVETTLKEAAIRYMNAKGSQWASYNSGQFCHKNACNLVKDGFDLRLSIWSQASEREHMENAITHLLDDQVFPPNFIMGLGTDNLWHFLENKVVLNVMLDTVRELNLSWQLTDVNSLACTAAVAVCYALERVRPSGGDIPDNEFSGATFKDLYTRLMNYITEVVLCELACKNPQDYYLPLALQLFHLLTTSSNNWMLIKIIKLFGSLSPHEPWLVKKLQPQSPHACARSAFSTPLQVNRDNLQSIVQQVLSHLVKPESSAIPTSSRQWTGSFLEDLKTAVDIMIKQMEQFASSTQIPCFKVEGGSIDSKTHWSRANTQDLMLGYSLPAFSKGNPTSFLAGMAHASGLIKKGLEYRKVLEIYHATTGRVICWCCHHATTVTNSRAILTAPN</sequence>
<dbReference type="EMBL" id="JABBWK010000100">
    <property type="protein sequence ID" value="KAG1893425.1"/>
    <property type="molecule type" value="Genomic_DNA"/>
</dbReference>
<dbReference type="PANTHER" id="PTHR22781">
    <property type="entry name" value="DELTA ADAPTIN-RELATED"/>
    <property type="match status" value="1"/>
</dbReference>
<comment type="caution">
    <text evidence="8">The sequence shown here is derived from an EMBL/GenBank/DDBJ whole genome shotgun (WGS) entry which is preliminary data.</text>
</comment>
<keyword evidence="4" id="KW-0677">Repeat</keyword>
<keyword evidence="5" id="KW-0653">Protein transport</keyword>
<dbReference type="GO" id="GO:0006623">
    <property type="term" value="P:protein targeting to vacuole"/>
    <property type="evidence" value="ECO:0007669"/>
    <property type="project" value="TreeGrafter"/>
</dbReference>
<evidence type="ECO:0000256" key="3">
    <source>
        <dbReference type="ARBA" id="ARBA00022448"/>
    </source>
</evidence>
<evidence type="ECO:0000256" key="2">
    <source>
        <dbReference type="ARBA" id="ARBA00006613"/>
    </source>
</evidence>
<dbReference type="Proteomes" id="UP001195769">
    <property type="component" value="Unassembled WGS sequence"/>
</dbReference>
<protein>
    <submittedName>
        <fullName evidence="8">Uncharacterized protein</fullName>
    </submittedName>
</protein>
<dbReference type="Gene3D" id="1.25.10.10">
    <property type="entry name" value="Leucine-rich Repeat Variant"/>
    <property type="match status" value="1"/>
</dbReference>
<feature type="region of interest" description="Disordered" evidence="7">
    <location>
        <begin position="219"/>
        <end position="244"/>
    </location>
</feature>
<keyword evidence="3" id="KW-0813">Transport</keyword>
<evidence type="ECO:0000256" key="4">
    <source>
        <dbReference type="ARBA" id="ARBA00022737"/>
    </source>
</evidence>
<evidence type="ECO:0000256" key="5">
    <source>
        <dbReference type="ARBA" id="ARBA00022927"/>
    </source>
</evidence>
<accession>A0AAD4DT21</accession>
<dbReference type="AlphaFoldDB" id="A0AAD4DT21"/>
<gene>
    <name evidence="8" type="ORF">F5891DRAFT_1207533</name>
</gene>
<dbReference type="GO" id="GO:0030123">
    <property type="term" value="C:AP-3 adaptor complex"/>
    <property type="evidence" value="ECO:0007669"/>
    <property type="project" value="InterPro"/>
</dbReference>
<dbReference type="InterPro" id="IPR011989">
    <property type="entry name" value="ARM-like"/>
</dbReference>
<evidence type="ECO:0000256" key="7">
    <source>
        <dbReference type="SAM" id="MobiDB-lite"/>
    </source>
</evidence>
<organism evidence="8 9">
    <name type="scientific">Suillus fuscotomentosus</name>
    <dbReference type="NCBI Taxonomy" id="1912939"/>
    <lineage>
        <taxon>Eukaryota</taxon>
        <taxon>Fungi</taxon>
        <taxon>Dikarya</taxon>
        <taxon>Basidiomycota</taxon>
        <taxon>Agaricomycotina</taxon>
        <taxon>Agaricomycetes</taxon>
        <taxon>Agaricomycetidae</taxon>
        <taxon>Boletales</taxon>
        <taxon>Suillineae</taxon>
        <taxon>Suillaceae</taxon>
        <taxon>Suillus</taxon>
    </lineage>
</organism>
<feature type="compositionally biased region" description="Acidic residues" evidence="7">
    <location>
        <begin position="226"/>
        <end position="238"/>
    </location>
</feature>
<reference evidence="8" key="1">
    <citation type="journal article" date="2020" name="New Phytol.">
        <title>Comparative genomics reveals dynamic genome evolution in host specialist ectomycorrhizal fungi.</title>
        <authorList>
            <person name="Lofgren L.A."/>
            <person name="Nguyen N.H."/>
            <person name="Vilgalys R."/>
            <person name="Ruytinx J."/>
            <person name="Liao H.L."/>
            <person name="Branco S."/>
            <person name="Kuo A."/>
            <person name="LaButti K."/>
            <person name="Lipzen A."/>
            <person name="Andreopoulos W."/>
            <person name="Pangilinan J."/>
            <person name="Riley R."/>
            <person name="Hundley H."/>
            <person name="Na H."/>
            <person name="Barry K."/>
            <person name="Grigoriev I.V."/>
            <person name="Stajich J.E."/>
            <person name="Kennedy P.G."/>
        </authorList>
    </citation>
    <scope>NUCLEOTIDE SEQUENCE</scope>
    <source>
        <strain evidence="8">FC203</strain>
    </source>
</reference>
<evidence type="ECO:0000313" key="8">
    <source>
        <dbReference type="EMBL" id="KAG1893425.1"/>
    </source>
</evidence>
<proteinExistence type="inferred from homology"/>
<dbReference type="RefSeq" id="XP_041219001.1">
    <property type="nucleotide sequence ID" value="XM_041369072.1"/>
</dbReference>
<dbReference type="InterPro" id="IPR017105">
    <property type="entry name" value="AP3_complex_dsu"/>
</dbReference>